<dbReference type="CDD" id="cd01830">
    <property type="entry name" value="XynE_like"/>
    <property type="match status" value="1"/>
</dbReference>
<evidence type="ECO:0000313" key="2">
    <source>
        <dbReference type="EMBL" id="SFF43385.1"/>
    </source>
</evidence>
<dbReference type="OrthoDB" id="1828825at2"/>
<dbReference type="Proteomes" id="UP000199400">
    <property type="component" value="Unassembled WGS sequence"/>
</dbReference>
<proteinExistence type="predicted"/>
<organism evidence="2 3">
    <name type="scientific">Nannocystis exedens</name>
    <dbReference type="NCBI Taxonomy" id="54"/>
    <lineage>
        <taxon>Bacteria</taxon>
        <taxon>Pseudomonadati</taxon>
        <taxon>Myxococcota</taxon>
        <taxon>Polyangia</taxon>
        <taxon>Nannocystales</taxon>
        <taxon>Nannocystaceae</taxon>
        <taxon>Nannocystis</taxon>
    </lineage>
</organism>
<gene>
    <name evidence="2" type="ORF">SAMN02745121_08835</name>
</gene>
<dbReference type="PROSITE" id="PS51257">
    <property type="entry name" value="PROKAR_LIPOPROTEIN"/>
    <property type="match status" value="1"/>
</dbReference>
<dbReference type="PANTHER" id="PTHR43784:SF2">
    <property type="entry name" value="GDSL-LIKE LIPASE_ACYLHYDROLASE, PUTATIVE (AFU_ORTHOLOGUE AFUA_2G00820)-RELATED"/>
    <property type="match status" value="1"/>
</dbReference>
<evidence type="ECO:0000259" key="1">
    <source>
        <dbReference type="Pfam" id="PF13472"/>
    </source>
</evidence>
<evidence type="ECO:0000313" key="3">
    <source>
        <dbReference type="Proteomes" id="UP000199400"/>
    </source>
</evidence>
<dbReference type="InterPro" id="IPR036514">
    <property type="entry name" value="SGNH_hydro_sf"/>
</dbReference>
<sequence length="424" mass="45319">MLTFMRDLTMGTLFTRPTKIGAFVLALAAAGCDDGGGGDDEGPDARWVAAWATSMMEPEPAIIETKSRSFSDETLRQTVTVTAAGDRVRLRLSNLFGSQPLELAEVRVAKEQEPLVTAPGSDRQVHFAGRPGATIPAAAELLSDGVDLEVSPGDRLIVSIYASKPSELATWHPFSFTTHAVAEGNQAASERLTEPSTLSSAFWLAGVDVESAETDKVVVTFGDSITDGSYSTVDARRSYPDRLFARLQDDPETRSVAVVNHGLGGNRLLRDSVGPSGLSRFERDVLGTPGVTHAIVLIGINDIGMPGFVGPSEQVTADELIDGLESLADQAKAKGVKAFVGTILPFEAAFPPYYTIEGEEIRQAVNTWIRDNDAYDGVIDFEAAVRDPEHPTRILAAFDGGDHLHPNDAGHQAMADAVPLSLFK</sequence>
<dbReference type="InterPro" id="IPR013830">
    <property type="entry name" value="SGNH_hydro"/>
</dbReference>
<dbReference type="AlphaFoldDB" id="A0A1I2IM55"/>
<dbReference type="Gene3D" id="3.40.50.1110">
    <property type="entry name" value="SGNH hydrolase"/>
    <property type="match status" value="1"/>
</dbReference>
<dbReference type="STRING" id="54.SAMN02745121_08835"/>
<keyword evidence="3" id="KW-1185">Reference proteome</keyword>
<dbReference type="EMBL" id="FOMX01000072">
    <property type="protein sequence ID" value="SFF43385.1"/>
    <property type="molecule type" value="Genomic_DNA"/>
</dbReference>
<dbReference type="PANTHER" id="PTHR43784">
    <property type="entry name" value="GDSL-LIKE LIPASE/ACYLHYDROLASE, PUTATIVE (AFU_ORTHOLOGUE AFUA_2G00820)-RELATED"/>
    <property type="match status" value="1"/>
</dbReference>
<dbReference type="Pfam" id="PF13472">
    <property type="entry name" value="Lipase_GDSL_2"/>
    <property type="match status" value="1"/>
</dbReference>
<protein>
    <submittedName>
        <fullName evidence="2">Lysophospholipase L1</fullName>
    </submittedName>
</protein>
<dbReference type="GO" id="GO:0016788">
    <property type="term" value="F:hydrolase activity, acting on ester bonds"/>
    <property type="evidence" value="ECO:0007669"/>
    <property type="project" value="UniProtKB-ARBA"/>
</dbReference>
<reference evidence="3" key="1">
    <citation type="submission" date="2016-10" db="EMBL/GenBank/DDBJ databases">
        <authorList>
            <person name="Varghese N."/>
            <person name="Submissions S."/>
        </authorList>
    </citation>
    <scope>NUCLEOTIDE SEQUENCE [LARGE SCALE GENOMIC DNA]</scope>
    <source>
        <strain evidence="3">ATCC 25963</strain>
    </source>
</reference>
<feature type="domain" description="SGNH hydrolase-type esterase" evidence="1">
    <location>
        <begin position="221"/>
        <end position="413"/>
    </location>
</feature>
<name>A0A1I2IM55_9BACT</name>
<dbReference type="SUPFAM" id="SSF52266">
    <property type="entry name" value="SGNH hydrolase"/>
    <property type="match status" value="1"/>
</dbReference>
<dbReference type="InterPro" id="IPR053140">
    <property type="entry name" value="GDSL_Rv0518-like"/>
</dbReference>
<accession>A0A1I2IM55</accession>